<dbReference type="GeneID" id="7839542"/>
<keyword evidence="7" id="KW-1185">Reference proteome</keyword>
<dbReference type="GO" id="GO:0005778">
    <property type="term" value="C:peroxisomal membrane"/>
    <property type="evidence" value="ECO:0007669"/>
    <property type="project" value="UniProtKB-SubCell"/>
</dbReference>
<keyword evidence="1" id="KW-0962">Peroxisome biogenesis</keyword>
<dbReference type="InterPro" id="IPR008733">
    <property type="entry name" value="PEX11"/>
</dbReference>
<keyword evidence="5" id="KW-1133">Transmembrane helix</keyword>
<dbReference type="InParanoid" id="I7M7C8"/>
<dbReference type="Pfam" id="PF05648">
    <property type="entry name" value="PEX11"/>
    <property type="match status" value="1"/>
</dbReference>
<dbReference type="RefSeq" id="XP_001011230.1">
    <property type="nucleotide sequence ID" value="XM_001011230.3"/>
</dbReference>
<dbReference type="GO" id="GO:0016559">
    <property type="term" value="P:peroxisome fission"/>
    <property type="evidence" value="ECO:0007669"/>
    <property type="project" value="InterPro"/>
</dbReference>
<evidence type="ECO:0000256" key="5">
    <source>
        <dbReference type="SAM" id="Phobius"/>
    </source>
</evidence>
<dbReference type="STRING" id="312017.I7M7C8"/>
<evidence type="ECO:0000313" key="6">
    <source>
        <dbReference type="EMBL" id="EAR90985.1"/>
    </source>
</evidence>
<dbReference type="OrthoDB" id="411017at2759"/>
<comment type="subcellular location">
    <subcellularLocation>
        <location evidence="4">Peroxisome membrane</location>
    </subcellularLocation>
</comment>
<sequence length="252" mass="28761">MSQNPVQLLKSLVTLLSTTVGRDKTCRVVQYVSKFVAAVLRHQIAKGSITKEQFDELTSRIERLSGNMSLTRKVLRFGRPIGLSFTLIDLIKQLNNSLKNPKSVTDIKQSPFYITMRIGSTISLILFFLLDHILYFARLDLMKKRPELTKFADFYSSFWWFLDCLFGLTSNIQEIKYLFELNNAERLSSNENKGEKIKSNKARIDAAIVDAFRNIFDIPVAVGFMYPQLVSPGTIGVFGAITSYIGCYQNWK</sequence>
<evidence type="ECO:0000256" key="3">
    <source>
        <dbReference type="ARBA" id="ARBA00023140"/>
    </source>
</evidence>
<dbReference type="Proteomes" id="UP000009168">
    <property type="component" value="Unassembled WGS sequence"/>
</dbReference>
<feature type="transmembrane region" description="Helical" evidence="5">
    <location>
        <begin position="114"/>
        <end position="137"/>
    </location>
</feature>
<protein>
    <submittedName>
        <fullName evidence="6">Peroxisomal biogenesis factor 11</fullName>
    </submittedName>
</protein>
<dbReference type="PANTHER" id="PTHR12652:SF50">
    <property type="entry name" value="PEROXIN 11"/>
    <property type="match status" value="1"/>
</dbReference>
<reference evidence="7" key="1">
    <citation type="journal article" date="2006" name="PLoS Biol.">
        <title>Macronuclear genome sequence of the ciliate Tetrahymena thermophila, a model eukaryote.</title>
        <authorList>
            <person name="Eisen J.A."/>
            <person name="Coyne R.S."/>
            <person name="Wu M."/>
            <person name="Wu D."/>
            <person name="Thiagarajan M."/>
            <person name="Wortman J.R."/>
            <person name="Badger J.H."/>
            <person name="Ren Q."/>
            <person name="Amedeo P."/>
            <person name="Jones K.M."/>
            <person name="Tallon L.J."/>
            <person name="Delcher A.L."/>
            <person name="Salzberg S.L."/>
            <person name="Silva J.C."/>
            <person name="Haas B.J."/>
            <person name="Majoros W.H."/>
            <person name="Farzad M."/>
            <person name="Carlton J.M."/>
            <person name="Smith R.K. Jr."/>
            <person name="Garg J."/>
            <person name="Pearlman R.E."/>
            <person name="Karrer K.M."/>
            <person name="Sun L."/>
            <person name="Manning G."/>
            <person name="Elde N.C."/>
            <person name="Turkewitz A.P."/>
            <person name="Asai D.J."/>
            <person name="Wilkes D.E."/>
            <person name="Wang Y."/>
            <person name="Cai H."/>
            <person name="Collins K."/>
            <person name="Stewart B.A."/>
            <person name="Lee S.R."/>
            <person name="Wilamowska K."/>
            <person name="Weinberg Z."/>
            <person name="Ruzzo W.L."/>
            <person name="Wloga D."/>
            <person name="Gaertig J."/>
            <person name="Frankel J."/>
            <person name="Tsao C.-C."/>
            <person name="Gorovsky M.A."/>
            <person name="Keeling P.J."/>
            <person name="Waller R.F."/>
            <person name="Patron N.J."/>
            <person name="Cherry J.M."/>
            <person name="Stover N.A."/>
            <person name="Krieger C.J."/>
            <person name="del Toro C."/>
            <person name="Ryder H.F."/>
            <person name="Williamson S.C."/>
            <person name="Barbeau R.A."/>
            <person name="Hamilton E.P."/>
            <person name="Orias E."/>
        </authorList>
    </citation>
    <scope>NUCLEOTIDE SEQUENCE [LARGE SCALE GENOMIC DNA]</scope>
    <source>
        <strain evidence="7">SB210</strain>
    </source>
</reference>
<dbReference type="AlphaFoldDB" id="I7M7C8"/>
<proteinExistence type="predicted"/>
<gene>
    <name evidence="6" type="ORF">TTHERM_00145910</name>
</gene>
<keyword evidence="3" id="KW-0576">Peroxisome</keyword>
<dbReference type="HOGENOM" id="CLU_075417_0_0_1"/>
<evidence type="ECO:0000256" key="4">
    <source>
        <dbReference type="ARBA" id="ARBA00046271"/>
    </source>
</evidence>
<dbReference type="eggNOG" id="ENOG502SGM5">
    <property type="taxonomic scope" value="Eukaryota"/>
</dbReference>
<evidence type="ECO:0000313" key="7">
    <source>
        <dbReference type="Proteomes" id="UP000009168"/>
    </source>
</evidence>
<name>I7M7C8_TETTS</name>
<evidence type="ECO:0000256" key="2">
    <source>
        <dbReference type="ARBA" id="ARBA00023136"/>
    </source>
</evidence>
<dbReference type="PANTHER" id="PTHR12652">
    <property type="entry name" value="PEROXISOMAL BIOGENESIS FACTOR 11"/>
    <property type="match status" value="1"/>
</dbReference>
<keyword evidence="5" id="KW-0812">Transmembrane</keyword>
<dbReference type="KEGG" id="tet:TTHERM_00145910"/>
<dbReference type="OMA" id="CMAHYFL"/>
<accession>I7M7C8</accession>
<dbReference type="EMBL" id="GG662793">
    <property type="protein sequence ID" value="EAR90985.1"/>
    <property type="molecule type" value="Genomic_DNA"/>
</dbReference>
<evidence type="ECO:0000256" key="1">
    <source>
        <dbReference type="ARBA" id="ARBA00022593"/>
    </source>
</evidence>
<keyword evidence="2 5" id="KW-0472">Membrane</keyword>
<organism evidence="6 7">
    <name type="scientific">Tetrahymena thermophila (strain SB210)</name>
    <dbReference type="NCBI Taxonomy" id="312017"/>
    <lineage>
        <taxon>Eukaryota</taxon>
        <taxon>Sar</taxon>
        <taxon>Alveolata</taxon>
        <taxon>Ciliophora</taxon>
        <taxon>Intramacronucleata</taxon>
        <taxon>Oligohymenophorea</taxon>
        <taxon>Hymenostomatida</taxon>
        <taxon>Tetrahymenina</taxon>
        <taxon>Tetrahymenidae</taxon>
        <taxon>Tetrahymena</taxon>
    </lineage>
</organism>